<dbReference type="Pfam" id="PF14844">
    <property type="entry name" value="PH_BEACH"/>
    <property type="match status" value="1"/>
</dbReference>
<reference evidence="12" key="1">
    <citation type="submission" date="2025-08" db="UniProtKB">
        <authorList>
            <consortium name="Ensembl"/>
        </authorList>
    </citation>
    <scope>IDENTIFICATION</scope>
</reference>
<sequence length="2409" mass="273153">MLIHFCMIIDRMLKQTLFELASNDTLCPFLWFLCCLHRNLANVEEIGMCSYINHVITMTTLYIQQEFVRHALAFCESLYDPYRNWRQQIAGRFLSTVEKSRQKYKPASLTVEFVPFFYRNLKILKYCESIFLSLFFSPHGFQRNALQAVSPATVEVLMRVLADCDNWDDRNPEEVSRKAELTLKCLTEVVHILLTSSSDQRQVETSTILENYFKLLNSDHSALPNPRRCRQWESRFIALQIQMLNTITAMLDCTDRPVLQAIFLNSNCFEHLIRLLQNCKVFQGHLDCLAVSTIQALTAVMHKSPAAKEVFKERIGYAHIYEVLKSLGQPSRELLEELMNMAVEGDHMAVGILGISNVQPLLLLIQWLPELESHDLQIFISNWLRRICCINRQSRATCVNANMVIRIIETLNSHSVLHCTCAENLIALLGSLGSQSMGSEELLQLIRLLRTEEPKQAHPYVVPVMRAILAMARKQGMASALQYFNLYHSMAGIAVPSIHKWPGSAFSFNAWLCLDQDRVDPSATSKSGKRKQLYSFFTGSGMGFEAFITCSGVLVVAVCTKREYATVMLPDHCFFDSLWRVFRFTFMCFGFFFLPCVTLQSFTSCCIGSAGQRTTTPPPSQIPDPPFSSPVMPHRTSLGGILSTGGWGGMLGKPELITKMISAGTQDSEWGCPTSLEGQLGSVIIFHEALQPPQVKALYLAGPNCLTPWKSQEAEVADLPSKVLLHYTPKACRNPICLDLSANLLHGRLTGNKVVNWDIKDMINCIGGVNVLFPLLEQISFLGGQMPEKSEGETLPPELVTPVEGDWVVLLLVLFCFAEARLEKNIVATFILMIKHFIQRHHVNQENLIHSHGVATLGALLQKVPSNLMDVNVLMAVQLLIEQVSVEKNMQLLQQMYQHLLFDFSIWNSGDFPFRIGHIQYLSTIIKDSRRLFRKKYGVQFLLDTLRIYYGSGCKDSDLAPDDLRTIRTSLYGLIKYFLSKGGTHEEIQSIVGYIAATTEEEQVSSMLQAKINVLHLLHSQLDAAQQISQQLGWQDTLIRLFLKENSEVRIGFKENRADSSREEEKKPPAEELQKQPDKTDGDKPGSFASVNGLSEDREELWHSNPSHLSLDLSSVDSYELGDMVNQMTDSQPSTPSPTESTKPFSGHHDKELGVINDMGFTADLSLFENQGGGDNELIQLLTDILLCIMWKGIEKSDDAAWIERGQVFSALTKLGISNELLRPSDEIKLNLLEKMLEWSVTDNRDSKALPTHAENAFKLLLIVQDFLQAEGLVNSNLWTEKLLEELVTLMDSLSVWYSAGLEAIRLSQVQVQLLLGFIAQDNLQVCAMAAAKLNTLLQTKVIESQPEACYLLGKLEGILSRSIEERTETYSFLIPLVRTLVSKIYELLFMNLHLPSLPPTNGSPSFFEDFQEYCSSDEWQVYIDKYVNNSFRHDHEQMALYWKDCYEAFMVNMHRRDRERGESKLKFQEHFVEPFSRKARQENLRYNSMLKQLHSQHTATLRQWRAAQLYLLSERGPWKQNPVHWKLSNVENFSRMRLKLVQNYNFNSHQDASDLRDNLGKIPSSESLLLEVVKQVKVSDLEDDVLELPEEDIAASSNLDEKDEQSQKEKLILSEDCELITVIDVIPGRLEITTQHIYFFDCSIEKEEGVGFDFKWHLSQIREIHLRRYNLRRSALEIFLTDQTNYFLNFNKEVWLSQISMIYIISTSFEFKVIDYVLFESCVFHSTVRLAAKGLLDIAIMGNYTAVCENPDLFPWILRDYTSEELDLNNPAVFRDLSKPIGVVNEKNAKAVKEKYENFEDPLGMIDKFHYGTHYSNAAGVMHYLIRVEPFTTLHIQLQSGRFDCADRQFHSIPATWQALMDNPNDVKELIPEFFYFPEFLENQNGFHLGQLQISKEVVNDVVLPKWAHSPEDFIYKHRKALESEYVSAHLHEWIDLIFGYKQRGPAAVEALNVFYYCTYEGAVDLDALTDEKERKALEGMINNFGQTPCQLLKEPHPQRLSAEEVVQRLTKSDTSTLNLFQHLTELKSFFIEVDVDGVPIVKAVVPRNQSRSFISQGSPEILVTASLNCIIGTHGWLPYDKNISNYFTFIRDTTVTNPKTQRNMSGPFAPGLEITSKLFAVSHDAKLLFSGGHWDNSIRVTSLTKGKLIGQHIRHMDIVTCLAIDYCGIHLISGSRDTTCMIWQVVQQGGVPVGLAPKPLQILYGHTDEVSSVGISTELDMAVSGSRDGTVIVRTIRKGQYVRTLRPPCESSLLLTVPNLAVSWEGHIVVHTSIEGKTTLKNALHLYSVNGKYLGSETLKEEVSDMCVTGEYIVMGSLQGFLSIRDLYSLSLSISPLAMRLPIHCISVTKEYSHILVGLEDGKLIIVGVGKPAEMRSGQLSRKLWGSSKRLSQISSGETEYNTQDSK</sequence>
<dbReference type="InterPro" id="IPR031570">
    <property type="entry name" value="NBEA/BDCP_DUF4704"/>
</dbReference>
<feature type="domain" description="BEACH-type PH" evidence="11">
    <location>
        <begin position="1607"/>
        <end position="1704"/>
    </location>
</feature>
<dbReference type="InterPro" id="IPR036372">
    <property type="entry name" value="BEACH_dom_sf"/>
</dbReference>
<dbReference type="SMART" id="SM00320">
    <property type="entry name" value="WD40"/>
    <property type="match status" value="3"/>
</dbReference>
<dbReference type="PANTHER" id="PTHR13743:SF115">
    <property type="entry name" value="NEUROBEACHIN-LIKE PROTEIN 1"/>
    <property type="match status" value="1"/>
</dbReference>
<evidence type="ECO:0000256" key="8">
    <source>
        <dbReference type="SAM" id="MobiDB-lite"/>
    </source>
</evidence>
<reference evidence="12" key="2">
    <citation type="submission" date="2025-09" db="UniProtKB">
        <authorList>
            <consortium name="Ensembl"/>
        </authorList>
    </citation>
    <scope>IDENTIFICATION</scope>
</reference>
<evidence type="ECO:0000313" key="12">
    <source>
        <dbReference type="Ensembl" id="ENSFTIP00000017805.1"/>
    </source>
</evidence>
<dbReference type="InterPro" id="IPR001680">
    <property type="entry name" value="WD40_rpt"/>
</dbReference>
<dbReference type="Pfam" id="PF16057">
    <property type="entry name" value="DUF4800"/>
    <property type="match status" value="1"/>
</dbReference>
<dbReference type="InterPro" id="IPR015943">
    <property type="entry name" value="WD40/YVTN_repeat-like_dom_sf"/>
</dbReference>
<dbReference type="CDD" id="cd06071">
    <property type="entry name" value="Beach"/>
    <property type="match status" value="1"/>
</dbReference>
<keyword evidence="9" id="KW-1133">Transmembrane helix</keyword>
<dbReference type="InterPro" id="IPR036322">
    <property type="entry name" value="WD40_repeat_dom_sf"/>
</dbReference>
<dbReference type="Gene3D" id="1.10.1540.10">
    <property type="entry name" value="BEACH domain"/>
    <property type="match status" value="1"/>
</dbReference>
<dbReference type="SMART" id="SM01026">
    <property type="entry name" value="Beach"/>
    <property type="match status" value="1"/>
</dbReference>
<keyword evidence="4" id="KW-0677">Repeat</keyword>
<dbReference type="CDD" id="cd01201">
    <property type="entry name" value="PH_BEACH"/>
    <property type="match status" value="1"/>
</dbReference>
<feature type="repeat" description="WD" evidence="7">
    <location>
        <begin position="2205"/>
        <end position="2246"/>
    </location>
</feature>
<comment type="similarity">
    <text evidence="2">Belongs to the WD repeat neurobeachin family.</text>
</comment>
<dbReference type="PANTHER" id="PTHR13743">
    <property type="entry name" value="BEIGE/BEACH-RELATED"/>
    <property type="match status" value="1"/>
</dbReference>
<evidence type="ECO:0000256" key="5">
    <source>
        <dbReference type="ARBA" id="ARBA00022824"/>
    </source>
</evidence>
<dbReference type="FunFam" id="2.130.10.10:FF:001375">
    <property type="entry name" value="Neurobeachin-like protein 2"/>
    <property type="match status" value="1"/>
</dbReference>
<feature type="compositionally biased region" description="Basic and acidic residues" evidence="8">
    <location>
        <begin position="1054"/>
        <end position="1084"/>
    </location>
</feature>
<dbReference type="FunFam" id="1.10.1540.10:FF:000001">
    <property type="entry name" value="neurobeachin isoform X1"/>
    <property type="match status" value="1"/>
</dbReference>
<feature type="transmembrane region" description="Helical" evidence="9">
    <location>
        <begin position="581"/>
        <end position="602"/>
    </location>
</feature>
<proteinExistence type="inferred from homology"/>
<dbReference type="InterPro" id="IPR050865">
    <property type="entry name" value="BEACH_Domain"/>
</dbReference>
<keyword evidence="9" id="KW-0812">Transmembrane</keyword>
<dbReference type="InterPro" id="IPR000409">
    <property type="entry name" value="BEACH_dom"/>
</dbReference>
<dbReference type="InterPro" id="IPR046851">
    <property type="entry name" value="NBCH_WD40"/>
</dbReference>
<dbReference type="Proteomes" id="UP000694562">
    <property type="component" value="Unplaced"/>
</dbReference>
<dbReference type="GO" id="GO:0030099">
    <property type="term" value="P:myeloid cell differentiation"/>
    <property type="evidence" value="ECO:0007669"/>
    <property type="project" value="UniProtKB-ARBA"/>
</dbReference>
<evidence type="ECO:0000256" key="1">
    <source>
        <dbReference type="ARBA" id="ARBA00004240"/>
    </source>
</evidence>
<feature type="transmembrane region" description="Helical" evidence="9">
    <location>
        <begin position="533"/>
        <end position="560"/>
    </location>
</feature>
<dbReference type="Gene3D" id="2.130.10.10">
    <property type="entry name" value="YVTN repeat-like/Quinoprotein amine dehydrogenase"/>
    <property type="match status" value="1"/>
</dbReference>
<evidence type="ECO:0000256" key="3">
    <source>
        <dbReference type="ARBA" id="ARBA00022574"/>
    </source>
</evidence>
<dbReference type="PROSITE" id="PS51783">
    <property type="entry name" value="PH_BEACH"/>
    <property type="match status" value="1"/>
</dbReference>
<accession>A0A8C4UUI7</accession>
<keyword evidence="9" id="KW-0472">Membrane</keyword>
<dbReference type="GO" id="GO:0005829">
    <property type="term" value="C:cytosol"/>
    <property type="evidence" value="ECO:0007669"/>
    <property type="project" value="TreeGrafter"/>
</dbReference>
<dbReference type="SUPFAM" id="SSF81837">
    <property type="entry name" value="BEACH domain"/>
    <property type="match status" value="1"/>
</dbReference>
<evidence type="ECO:0000256" key="6">
    <source>
        <dbReference type="ARBA" id="ARBA00068540"/>
    </source>
</evidence>
<protein>
    <recommendedName>
        <fullName evidence="6">Neurobeachin-like protein 2</fullName>
    </recommendedName>
</protein>
<dbReference type="PROSITE" id="PS50082">
    <property type="entry name" value="WD_REPEATS_2"/>
    <property type="match status" value="1"/>
</dbReference>
<dbReference type="InterPro" id="IPR023362">
    <property type="entry name" value="PH-BEACH_dom"/>
</dbReference>
<dbReference type="GO" id="GO:0016020">
    <property type="term" value="C:membrane"/>
    <property type="evidence" value="ECO:0007669"/>
    <property type="project" value="TreeGrafter"/>
</dbReference>
<dbReference type="Pfam" id="PF15787">
    <property type="entry name" value="DUF4704"/>
    <property type="match status" value="1"/>
</dbReference>
<feature type="domain" description="BEACH" evidence="10">
    <location>
        <begin position="1709"/>
        <end position="2001"/>
    </location>
</feature>
<evidence type="ECO:0000256" key="4">
    <source>
        <dbReference type="ARBA" id="ARBA00022737"/>
    </source>
</evidence>
<organism evidence="12 13">
    <name type="scientific">Falco tinnunculus</name>
    <name type="common">Common kestrel</name>
    <dbReference type="NCBI Taxonomy" id="100819"/>
    <lineage>
        <taxon>Eukaryota</taxon>
        <taxon>Metazoa</taxon>
        <taxon>Chordata</taxon>
        <taxon>Craniata</taxon>
        <taxon>Vertebrata</taxon>
        <taxon>Euteleostomi</taxon>
        <taxon>Archelosauria</taxon>
        <taxon>Archosauria</taxon>
        <taxon>Dinosauria</taxon>
        <taxon>Saurischia</taxon>
        <taxon>Theropoda</taxon>
        <taxon>Coelurosauria</taxon>
        <taxon>Aves</taxon>
        <taxon>Neognathae</taxon>
        <taxon>Neoaves</taxon>
        <taxon>Telluraves</taxon>
        <taxon>Australaves</taxon>
        <taxon>Falconiformes</taxon>
        <taxon>Falconidae</taxon>
        <taxon>Falco</taxon>
    </lineage>
</organism>
<keyword evidence="3 7" id="KW-0853">WD repeat</keyword>
<dbReference type="Ensembl" id="ENSFTIT00000018552.1">
    <property type="protein sequence ID" value="ENSFTIP00000017805.1"/>
    <property type="gene ID" value="ENSFTIG00000010249.1"/>
</dbReference>
<dbReference type="PROSITE" id="PS50197">
    <property type="entry name" value="BEACH"/>
    <property type="match status" value="1"/>
</dbReference>
<evidence type="ECO:0000259" key="11">
    <source>
        <dbReference type="PROSITE" id="PS51783"/>
    </source>
</evidence>
<evidence type="ECO:0000256" key="2">
    <source>
        <dbReference type="ARBA" id="ARBA00008498"/>
    </source>
</evidence>
<name>A0A8C4UUI7_FALTI</name>
<dbReference type="GO" id="GO:0019901">
    <property type="term" value="F:protein kinase binding"/>
    <property type="evidence" value="ECO:0007669"/>
    <property type="project" value="TreeGrafter"/>
</dbReference>
<feature type="region of interest" description="Disordered" evidence="8">
    <location>
        <begin position="1054"/>
        <end position="1091"/>
    </location>
</feature>
<evidence type="ECO:0000259" key="10">
    <source>
        <dbReference type="PROSITE" id="PS50197"/>
    </source>
</evidence>
<keyword evidence="13" id="KW-1185">Reference proteome</keyword>
<feature type="compositionally biased region" description="Low complexity" evidence="8">
    <location>
        <begin position="1129"/>
        <end position="1144"/>
    </location>
</feature>
<dbReference type="GO" id="GO:0005783">
    <property type="term" value="C:endoplasmic reticulum"/>
    <property type="evidence" value="ECO:0007669"/>
    <property type="project" value="UniProtKB-SubCell"/>
</dbReference>
<dbReference type="SUPFAM" id="SSF50978">
    <property type="entry name" value="WD40 repeat-like"/>
    <property type="match status" value="1"/>
</dbReference>
<dbReference type="SUPFAM" id="SSF50729">
    <property type="entry name" value="PH domain-like"/>
    <property type="match status" value="1"/>
</dbReference>
<keyword evidence="5" id="KW-0256">Endoplasmic reticulum</keyword>
<feature type="region of interest" description="Disordered" evidence="8">
    <location>
        <begin position="1126"/>
        <end position="1151"/>
    </location>
</feature>
<evidence type="ECO:0000313" key="13">
    <source>
        <dbReference type="Proteomes" id="UP000694562"/>
    </source>
</evidence>
<dbReference type="Pfam" id="PF02138">
    <property type="entry name" value="Beach"/>
    <property type="match status" value="1"/>
</dbReference>
<dbReference type="GO" id="GO:0008104">
    <property type="term" value="P:intracellular protein localization"/>
    <property type="evidence" value="ECO:0007669"/>
    <property type="project" value="TreeGrafter"/>
</dbReference>
<evidence type="ECO:0000256" key="7">
    <source>
        <dbReference type="PROSITE-ProRule" id="PRU00221"/>
    </source>
</evidence>
<dbReference type="Gene3D" id="2.30.29.30">
    <property type="entry name" value="Pleckstrin-homology domain (PH domain)/Phosphotyrosine-binding domain (PTB)"/>
    <property type="match status" value="1"/>
</dbReference>
<evidence type="ECO:0000256" key="9">
    <source>
        <dbReference type="SAM" id="Phobius"/>
    </source>
</evidence>
<dbReference type="InterPro" id="IPR011993">
    <property type="entry name" value="PH-like_dom_sf"/>
</dbReference>
<dbReference type="Pfam" id="PF20426">
    <property type="entry name" value="NBCH_WD40"/>
    <property type="match status" value="1"/>
</dbReference>
<comment type="subcellular location">
    <subcellularLocation>
        <location evidence="1">Endoplasmic reticulum</location>
    </subcellularLocation>
</comment>